<protein>
    <recommendedName>
        <fullName evidence="1">Ribbon-helix-helix domain-containing protein</fullName>
    </recommendedName>
</protein>
<keyword evidence="3" id="KW-1185">Reference proteome</keyword>
<sequence length="85" mass="9838">MFNVCSTEQVKEFVPLKRSIRIHGHGTTIRLEEAYWTVLEQMAEDEELSLAKLLELISDTCLVANDKNLASCLRVLCLKYINIYY</sequence>
<dbReference type="Gene3D" id="1.10.3990.20">
    <property type="entry name" value="protein bp1543"/>
    <property type="match status" value="1"/>
</dbReference>
<proteinExistence type="predicted"/>
<dbReference type="KEGG" id="tho:SP60_07790"/>
<evidence type="ECO:0000259" key="1">
    <source>
        <dbReference type="Pfam" id="PF13467"/>
    </source>
</evidence>
<dbReference type="Proteomes" id="UP000058020">
    <property type="component" value="Chromosome"/>
</dbReference>
<evidence type="ECO:0000313" key="2">
    <source>
        <dbReference type="EMBL" id="ALE53278.1"/>
    </source>
</evidence>
<dbReference type="AlphaFoldDB" id="A0A0M5LEX4"/>
<dbReference type="InterPro" id="IPR027373">
    <property type="entry name" value="RHH_dom"/>
</dbReference>
<accession>A0A0M5LEX4</accession>
<organism evidence="2 3">
    <name type="scientific">Candidatus Thioglobus autotrophicus</name>
    <dbReference type="NCBI Taxonomy" id="1705394"/>
    <lineage>
        <taxon>Bacteria</taxon>
        <taxon>Pseudomonadati</taxon>
        <taxon>Pseudomonadota</taxon>
        <taxon>Gammaproteobacteria</taxon>
        <taxon>Candidatus Pseudothioglobaceae</taxon>
        <taxon>Candidatus Thioglobus</taxon>
    </lineage>
</organism>
<gene>
    <name evidence="2" type="ORF">SP60_07790</name>
</gene>
<feature type="domain" description="Ribbon-helix-helix" evidence="1">
    <location>
        <begin position="16"/>
        <end position="81"/>
    </location>
</feature>
<name>A0A0M5LEX4_9GAMM</name>
<dbReference type="InterPro" id="IPR038268">
    <property type="entry name" value="RHH_sf"/>
</dbReference>
<dbReference type="EMBL" id="CP010552">
    <property type="protein sequence ID" value="ALE53278.1"/>
    <property type="molecule type" value="Genomic_DNA"/>
</dbReference>
<dbReference type="STRING" id="1705394.SP60_07790"/>
<reference evidence="2 3" key="1">
    <citation type="journal article" date="2015" name="Genome Announc.">
        <title>Genome Sequence of 'Candidatus Thioglobus autotrophica' Strain EF1, a Chemoautotroph from the SUP05 Clade of Marine Gammaproteobacteria.</title>
        <authorList>
            <person name="Shah V."/>
            <person name="Morris R.M."/>
        </authorList>
    </citation>
    <scope>NUCLEOTIDE SEQUENCE [LARGE SCALE GENOMIC DNA]</scope>
    <source>
        <strain evidence="2 3">EF1</strain>
    </source>
</reference>
<dbReference type="Pfam" id="PF13467">
    <property type="entry name" value="RHH_4"/>
    <property type="match status" value="1"/>
</dbReference>
<evidence type="ECO:0000313" key="3">
    <source>
        <dbReference type="Proteomes" id="UP000058020"/>
    </source>
</evidence>